<dbReference type="InterPro" id="IPR006664">
    <property type="entry name" value="OMP_bac"/>
</dbReference>
<keyword evidence="2 3" id="KW-0472">Membrane</keyword>
<organism evidence="6">
    <name type="scientific">Vibrio alginolyticus</name>
    <dbReference type="NCBI Taxonomy" id="663"/>
    <lineage>
        <taxon>Bacteria</taxon>
        <taxon>Pseudomonadati</taxon>
        <taxon>Pseudomonadota</taxon>
        <taxon>Gammaproteobacteria</taxon>
        <taxon>Vibrionales</taxon>
        <taxon>Vibrionaceae</taxon>
        <taxon>Vibrio</taxon>
    </lineage>
</organism>
<feature type="region of interest" description="Disordered" evidence="4">
    <location>
        <begin position="320"/>
        <end position="339"/>
    </location>
</feature>
<dbReference type="RefSeq" id="WP_054729969.1">
    <property type="nucleotide sequence ID" value="NZ_CP017890.1"/>
</dbReference>
<dbReference type="InterPro" id="IPR041544">
    <property type="entry name" value="MotY_N"/>
</dbReference>
<evidence type="ECO:0000256" key="3">
    <source>
        <dbReference type="PROSITE-ProRule" id="PRU00473"/>
    </source>
</evidence>
<evidence type="ECO:0000313" key="6">
    <source>
        <dbReference type="EMBL" id="ARP20189.1"/>
    </source>
</evidence>
<evidence type="ECO:0000259" key="5">
    <source>
        <dbReference type="PROSITE" id="PS51123"/>
    </source>
</evidence>
<evidence type="ECO:0000256" key="1">
    <source>
        <dbReference type="ARBA" id="ARBA00004442"/>
    </source>
</evidence>
<comment type="subcellular location">
    <subcellularLocation>
        <location evidence="1">Cell outer membrane</location>
    </subcellularLocation>
</comment>
<dbReference type="PROSITE" id="PS51123">
    <property type="entry name" value="OMPA_2"/>
    <property type="match status" value="1"/>
</dbReference>
<dbReference type="Gene3D" id="2.60.40.2540">
    <property type="match status" value="1"/>
</dbReference>
<dbReference type="Pfam" id="PF18393">
    <property type="entry name" value="MotY_N"/>
    <property type="match status" value="1"/>
</dbReference>
<protein>
    <submittedName>
        <fullName evidence="6">Putative lipoprotein YiaD</fullName>
    </submittedName>
</protein>
<evidence type="ECO:0000256" key="4">
    <source>
        <dbReference type="SAM" id="MobiDB-lite"/>
    </source>
</evidence>
<feature type="domain" description="OmpA-like" evidence="5">
    <location>
        <begin position="198"/>
        <end position="316"/>
    </location>
</feature>
<sequence>MISYASSLGLVAYLIKRFKSWECKIYMNHVRLIICNTIIVISFIFSKVSYSEEVLTIPMDLSKWTYEGNKFKCNLLQSNKDYGKFYFLAEPNNKFYFISDIEYENNKWKTIALTTQNAPWGDELYRKELGSLEFTKPSQRFIFNKGAEEFMDSIASGSWVTLSLKGSNASSVSEIVIPTLQIQNALKSFNACRARLPKLSFSEARDMALSFEFGQKTLSRGQKATLEALYSYVSVDDRVTKILIDGHTDNVGSSLTNLSVSRTRAEQVTNALIELGVDESMIETRAHGSRYPIASNNSVNGQAKNRRVTLRLVRDNEYTATKHHPDLQSQNQQTKVKVQ</sequence>
<dbReference type="SUPFAM" id="SSF103088">
    <property type="entry name" value="OmpA-like"/>
    <property type="match status" value="1"/>
</dbReference>
<proteinExistence type="predicted"/>
<dbReference type="InterPro" id="IPR050330">
    <property type="entry name" value="Bact_OuterMem_StrucFunc"/>
</dbReference>
<keyword evidence="6" id="KW-0449">Lipoprotein</keyword>
<reference evidence="6" key="1">
    <citation type="submission" date="2016-10" db="EMBL/GenBank/DDBJ databases">
        <title>The High Quality Genome of Vibrio alginolyticus K01M1.</title>
        <authorList>
            <person name="Wendling C."/>
            <person name="Chibani C.M."/>
            <person name="Hertel R."/>
            <person name="Sproer C."/>
            <person name="Bunk B."/>
            <person name="Overmann J."/>
            <person name="Roth O."/>
            <person name="Liesegang H."/>
        </authorList>
    </citation>
    <scope>NUCLEOTIDE SEQUENCE</scope>
    <source>
        <strain evidence="6">K05K4</strain>
    </source>
</reference>
<dbReference type="Pfam" id="PF00691">
    <property type="entry name" value="OmpA"/>
    <property type="match status" value="1"/>
</dbReference>
<dbReference type="PANTHER" id="PTHR30329">
    <property type="entry name" value="STATOR ELEMENT OF FLAGELLAR MOTOR COMPLEX"/>
    <property type="match status" value="1"/>
</dbReference>
<dbReference type="InterPro" id="IPR006665">
    <property type="entry name" value="OmpA-like"/>
</dbReference>
<dbReference type="InterPro" id="IPR036737">
    <property type="entry name" value="OmpA-like_sf"/>
</dbReference>
<dbReference type="EMBL" id="CP017903">
    <property type="protein sequence ID" value="ARP20189.1"/>
    <property type="molecule type" value="Genomic_DNA"/>
</dbReference>
<dbReference type="GO" id="GO:0009279">
    <property type="term" value="C:cell outer membrane"/>
    <property type="evidence" value="ECO:0007669"/>
    <property type="project" value="UniProtKB-SubCell"/>
</dbReference>
<dbReference type="PRINTS" id="PR01021">
    <property type="entry name" value="OMPADOMAIN"/>
</dbReference>
<dbReference type="CDD" id="cd07185">
    <property type="entry name" value="OmpA_C-like"/>
    <property type="match status" value="1"/>
</dbReference>
<dbReference type="PANTHER" id="PTHR30329:SF17">
    <property type="entry name" value="LIPOPROTEIN YFIB-RELATED"/>
    <property type="match status" value="1"/>
</dbReference>
<dbReference type="AlphaFoldDB" id="A0A1W6UB04"/>
<name>A0A1W6UB04_VIBAL</name>
<feature type="compositionally biased region" description="Polar residues" evidence="4">
    <location>
        <begin position="327"/>
        <end position="339"/>
    </location>
</feature>
<dbReference type="PRINTS" id="PR01023">
    <property type="entry name" value="NAFLGMOTY"/>
</dbReference>
<gene>
    <name evidence="6" type="primary">yiaD_2</name>
    <name evidence="6" type="ORF">K05K4_34600</name>
</gene>
<accession>A0A1W6UB04</accession>
<dbReference type="Gene3D" id="3.30.1330.60">
    <property type="entry name" value="OmpA-like domain"/>
    <property type="match status" value="1"/>
</dbReference>
<evidence type="ECO:0000256" key="2">
    <source>
        <dbReference type="ARBA" id="ARBA00023136"/>
    </source>
</evidence>